<proteinExistence type="predicted"/>
<dbReference type="AlphaFoldDB" id="A0A140CWM7"/>
<feature type="region of interest" description="Disordered" evidence="1">
    <location>
        <begin position="321"/>
        <end position="362"/>
    </location>
</feature>
<reference evidence="2" key="1">
    <citation type="submission" date="2015-09" db="EMBL/GenBank/DDBJ databases">
        <title>Mating type and simple sequence repeat markers indicate a single clonal population of Phyllosticta citricarpa in Florida.</title>
        <authorList>
            <person name="Wang N.-Y."/>
            <person name="Zhang K."/>
            <person name="Rollins J.A."/>
            <person name="Dewdney M.M."/>
        </authorList>
    </citation>
    <scope>NUCLEOTIDE SEQUENCE</scope>
    <source>
        <strain evidence="2">Gm33</strain>
    </source>
</reference>
<organism evidence="2">
    <name type="scientific">Phyllosticta capitalensis</name>
    <dbReference type="NCBI Taxonomy" id="121624"/>
    <lineage>
        <taxon>Eukaryota</taxon>
        <taxon>Fungi</taxon>
        <taxon>Dikarya</taxon>
        <taxon>Ascomycota</taxon>
        <taxon>Pezizomycotina</taxon>
        <taxon>Dothideomycetes</taxon>
        <taxon>Dothideomycetes incertae sedis</taxon>
        <taxon>Botryosphaeriales</taxon>
        <taxon>Phyllostictaceae</taxon>
        <taxon>Phyllosticta</taxon>
    </lineage>
</organism>
<name>A0A140CWM7_9PEZI</name>
<protein>
    <submittedName>
        <fullName evidence="2">Uncharacterized protein</fullName>
    </submittedName>
</protein>
<sequence length="362" mass="41911">MARDRLADDILNKEMDLWIPQAPLLERVKKPVLRVENPGAAILASGFAGMQDTLTLGSDAQLLDLIRDVDALRNEYILDFGKPTSTDFKITIDKLVAECQKLLASSCLIKNNKTRQRFFTTLKKLATDLMTLSTVKDKVHQVVERVRDGDRMNRRRTGFVKELPRWNQFLNKNAPGTNALLLQLRRMLHPKRDAYQVIPRGGIKILQHWDKRLHSLTLTIDTLRPSKISLWHKRIEWGHPSMHRLNLGLRTFEPMTFEPSPWNKIDFPTYTNRDISRLDRRIGALMPKLTSRPGGFLTPVVDEEEDAFDCVLTQRFVKRDQQKEEKRKRELEQEKEEKEKEAKGKRRKVVLEMGEAAGVEAT</sequence>
<evidence type="ECO:0000256" key="1">
    <source>
        <dbReference type="SAM" id="MobiDB-lite"/>
    </source>
</evidence>
<dbReference type="EMBL" id="KT708824">
    <property type="protein sequence ID" value="AMJ39453.1"/>
    <property type="molecule type" value="Genomic_DNA"/>
</dbReference>
<accession>A0A140CWM7</accession>
<evidence type="ECO:0000313" key="2">
    <source>
        <dbReference type="EMBL" id="AMJ39453.1"/>
    </source>
</evidence>
<feature type="compositionally biased region" description="Basic and acidic residues" evidence="1">
    <location>
        <begin position="321"/>
        <end position="342"/>
    </location>
</feature>